<sequence length="353" mass="39545">MHVTVVGYGTTGKLDAGILRRAGFKVSVVDPQPAEHPVDVQVWHAIDEIPCRTRSDVDMWVVSNPTADHLSTLRSVFRWQPNARIMLEKPAFSSQEIDEIRGLLAEHPQARLMVNQLYRHSRVVSLLRAAMPHAGGRCPDSIEIAFTRDHRLDNPTGRFSDVSDTDYHVLGYEWIHMLSVLEGLLPRAAWQQYLTGPMEYSRFTATRDSGGSVTGLREHSWIGPTRVSMYSTITKDLSGQGAPPGLPSHWQRITHSPARHRYAKVQFGDTVLTTEFDPVTTVDGYGLPQDRHRLTIESKGRVLDERIIVDSPPATSLLSGLDQLTRCGSDLTWLPPVRRLVSISRHLAEQRAA</sequence>
<keyword evidence="2" id="KW-1185">Reference proteome</keyword>
<name>A0A7I7NPG9_9MYCO</name>
<dbReference type="Proteomes" id="UP000466396">
    <property type="component" value="Chromosome"/>
</dbReference>
<dbReference type="InterPro" id="IPR036291">
    <property type="entry name" value="NAD(P)-bd_dom_sf"/>
</dbReference>
<dbReference type="EMBL" id="AP022581">
    <property type="protein sequence ID" value="BBX98410.1"/>
    <property type="molecule type" value="Genomic_DNA"/>
</dbReference>
<dbReference type="SUPFAM" id="SSF51735">
    <property type="entry name" value="NAD(P)-binding Rossmann-fold domains"/>
    <property type="match status" value="1"/>
</dbReference>
<organism evidence="1 2">
    <name type="scientific">Mycobacterium lacus</name>
    <dbReference type="NCBI Taxonomy" id="169765"/>
    <lineage>
        <taxon>Bacteria</taxon>
        <taxon>Bacillati</taxon>
        <taxon>Actinomycetota</taxon>
        <taxon>Actinomycetes</taxon>
        <taxon>Mycobacteriales</taxon>
        <taxon>Mycobacteriaceae</taxon>
        <taxon>Mycobacterium</taxon>
    </lineage>
</organism>
<dbReference type="KEGG" id="mlj:MLAC_37040"/>
<gene>
    <name evidence="1" type="ORF">MLAC_37040</name>
</gene>
<evidence type="ECO:0000313" key="1">
    <source>
        <dbReference type="EMBL" id="BBX98410.1"/>
    </source>
</evidence>
<evidence type="ECO:0000313" key="2">
    <source>
        <dbReference type="Proteomes" id="UP000466396"/>
    </source>
</evidence>
<proteinExistence type="predicted"/>
<dbReference type="AlphaFoldDB" id="A0A7I7NPG9"/>
<reference evidence="1 2" key="1">
    <citation type="journal article" date="2019" name="Emerg. Microbes Infect.">
        <title>Comprehensive subspecies identification of 175 nontuberculous mycobacteria species based on 7547 genomic profiles.</title>
        <authorList>
            <person name="Matsumoto Y."/>
            <person name="Kinjo T."/>
            <person name="Motooka D."/>
            <person name="Nabeya D."/>
            <person name="Jung N."/>
            <person name="Uechi K."/>
            <person name="Horii T."/>
            <person name="Iida T."/>
            <person name="Fujita J."/>
            <person name="Nakamura S."/>
        </authorList>
    </citation>
    <scope>NUCLEOTIDE SEQUENCE [LARGE SCALE GENOMIC DNA]</scope>
    <source>
        <strain evidence="1 2">JCM 15657</strain>
    </source>
</reference>
<protein>
    <recommendedName>
        <fullName evidence="3">Gfo/Idh/MocA-like oxidoreductase N-terminal domain-containing protein</fullName>
    </recommendedName>
</protein>
<dbReference type="RefSeq" id="WP_085157969.1">
    <property type="nucleotide sequence ID" value="NZ_AP022581.1"/>
</dbReference>
<evidence type="ECO:0008006" key="3">
    <source>
        <dbReference type="Google" id="ProtNLM"/>
    </source>
</evidence>
<accession>A0A7I7NPG9</accession>
<dbReference type="OrthoDB" id="505700at2"/>